<feature type="domain" description="PAS" evidence="13">
    <location>
        <begin position="21"/>
        <end position="76"/>
    </location>
</feature>
<evidence type="ECO:0000256" key="3">
    <source>
        <dbReference type="ARBA" id="ARBA00022481"/>
    </source>
</evidence>
<reference evidence="15" key="1">
    <citation type="journal article" date="2021" name="Microorganisms">
        <title>The Ever-Expanding Pseudomonas Genus: Description of 43 New Species and Partition of the Pseudomonas putida Group.</title>
        <authorList>
            <person name="Girard L."/>
            <person name="Lood C."/>
            <person name="Hofte M."/>
            <person name="Vandamme P."/>
            <person name="Rokni-Zadeh H."/>
            <person name="van Noort V."/>
            <person name="Lavigne R."/>
            <person name="De Mot R."/>
        </authorList>
    </citation>
    <scope>NUCLEOTIDE SEQUENCE</scope>
    <source>
        <strain evidence="15">COW40</strain>
    </source>
</reference>
<evidence type="ECO:0000256" key="1">
    <source>
        <dbReference type="ARBA" id="ARBA00004429"/>
    </source>
</evidence>
<dbReference type="RefSeq" id="WP_217842659.1">
    <property type="nucleotide sequence ID" value="NZ_CP077076.1"/>
</dbReference>
<dbReference type="PROSITE" id="PS50111">
    <property type="entry name" value="CHEMOTAXIS_TRANSDUC_2"/>
    <property type="match status" value="1"/>
</dbReference>
<evidence type="ECO:0000256" key="2">
    <source>
        <dbReference type="ARBA" id="ARBA00022475"/>
    </source>
</evidence>
<dbReference type="Proteomes" id="UP001046350">
    <property type="component" value="Chromosome"/>
</dbReference>
<dbReference type="Pfam" id="PF00015">
    <property type="entry name" value="MCPsignal"/>
    <property type="match status" value="1"/>
</dbReference>
<evidence type="ECO:0000313" key="16">
    <source>
        <dbReference type="Proteomes" id="UP001046350"/>
    </source>
</evidence>
<evidence type="ECO:0000256" key="11">
    <source>
        <dbReference type="PROSITE-ProRule" id="PRU00284"/>
    </source>
</evidence>
<evidence type="ECO:0000256" key="8">
    <source>
        <dbReference type="ARBA" id="ARBA00023136"/>
    </source>
</evidence>
<proteinExistence type="inferred from homology"/>
<dbReference type="PANTHER" id="PTHR32089:SF74">
    <property type="entry name" value="METHYL-ACCEPTING CHEMOTAXIS PROTEIN AER"/>
    <property type="match status" value="1"/>
</dbReference>
<evidence type="ECO:0000259" key="12">
    <source>
        <dbReference type="PROSITE" id="PS50111"/>
    </source>
</evidence>
<keyword evidence="7" id="KW-1133">Transmembrane helix</keyword>
<keyword evidence="4" id="KW-0145">Chemotaxis</keyword>
<name>A0ABX8NA98_9PSED</name>
<evidence type="ECO:0000256" key="5">
    <source>
        <dbReference type="ARBA" id="ARBA00022519"/>
    </source>
</evidence>
<keyword evidence="9 11" id="KW-0807">Transducer</keyword>
<dbReference type="InterPro" id="IPR000727">
    <property type="entry name" value="T_SNARE_dom"/>
</dbReference>
<feature type="domain" description="T-SNARE coiled-coil homology" evidence="14">
    <location>
        <begin position="436"/>
        <end position="498"/>
    </location>
</feature>
<dbReference type="SMART" id="SM00283">
    <property type="entry name" value="MA"/>
    <property type="match status" value="1"/>
</dbReference>
<keyword evidence="6" id="KW-0812">Transmembrane</keyword>
<evidence type="ECO:0000256" key="4">
    <source>
        <dbReference type="ARBA" id="ARBA00022500"/>
    </source>
</evidence>
<keyword evidence="2" id="KW-1003">Cell membrane</keyword>
<evidence type="ECO:0000259" key="13">
    <source>
        <dbReference type="PROSITE" id="PS50112"/>
    </source>
</evidence>
<sequence length="521" mass="54953">MRTNLPVNPVEQSFPEHQRLISATDTSSLITYCNAEFAAISGYSQAELVGSPHNLVRHPDMPEAVFELMWQYLKAGQSWMGIVKNRCKNGNFYWVSAYVTPILENGRLVGYESVRVRPSREQVARAEAVYARLRAGQAALSPARRLALAARALLVPLCAGALAVGADQLWPGLPAQGLTLALFAATGWWAQSRMARHQRRIAAAVGNTFSDPVAALTYSDQAGAAGQLELILISEEARLKTALTRLSDLAAQMADAALDAGRLSRGTEAALLEQRAETDLTATAMTEMAASIGEVAGHVQLTAQEAHTAHQLTERGSQVADASGAAIRGLADTVGQINQAVNDLAGQTGAIAEAAGMIRAIAEQTNLLALNAAIEAARAGEHGRGFAVVADEVRALADKTRQSTLHIQAITDSLRSGAEQAVSIASLGIAGAEQGVVQVGETQQALQGIREAVLRISDMSQQMAAASQQQSSVAEDVSRQINGVAGTVQQSASRANAAASRGAELEQICAGLRALVERFNR</sequence>
<evidence type="ECO:0000256" key="9">
    <source>
        <dbReference type="ARBA" id="ARBA00023224"/>
    </source>
</evidence>
<gene>
    <name evidence="15" type="ORF">KSS94_09085</name>
</gene>
<dbReference type="InterPro" id="IPR013655">
    <property type="entry name" value="PAS_fold_3"/>
</dbReference>
<evidence type="ECO:0000256" key="10">
    <source>
        <dbReference type="ARBA" id="ARBA00029447"/>
    </source>
</evidence>
<dbReference type="InterPro" id="IPR000014">
    <property type="entry name" value="PAS"/>
</dbReference>
<dbReference type="PROSITE" id="PS50112">
    <property type="entry name" value="PAS"/>
    <property type="match status" value="1"/>
</dbReference>
<accession>A0ABX8NA98</accession>
<evidence type="ECO:0000259" key="14">
    <source>
        <dbReference type="PROSITE" id="PS50192"/>
    </source>
</evidence>
<comment type="similarity">
    <text evidence="10">Belongs to the methyl-accepting chemotaxis (MCP) protein family.</text>
</comment>
<evidence type="ECO:0000256" key="6">
    <source>
        <dbReference type="ARBA" id="ARBA00022692"/>
    </source>
</evidence>
<keyword evidence="5" id="KW-0997">Cell inner membrane</keyword>
<dbReference type="PROSITE" id="PS50192">
    <property type="entry name" value="T_SNARE"/>
    <property type="match status" value="1"/>
</dbReference>
<dbReference type="NCBIfam" id="TIGR00229">
    <property type="entry name" value="sensory_box"/>
    <property type="match status" value="1"/>
</dbReference>
<dbReference type="InterPro" id="IPR004089">
    <property type="entry name" value="MCPsignal_dom"/>
</dbReference>
<protein>
    <submittedName>
        <fullName evidence="15">PAS domain-containing protein</fullName>
    </submittedName>
</protein>
<dbReference type="PANTHER" id="PTHR32089">
    <property type="entry name" value="METHYL-ACCEPTING CHEMOTAXIS PROTEIN MCPB"/>
    <property type="match status" value="1"/>
</dbReference>
<dbReference type="Pfam" id="PF08447">
    <property type="entry name" value="PAS_3"/>
    <property type="match status" value="1"/>
</dbReference>
<comment type="subcellular location">
    <subcellularLocation>
        <location evidence="1">Cell inner membrane</location>
        <topology evidence="1">Multi-pass membrane protein</topology>
    </subcellularLocation>
</comment>
<feature type="domain" description="Methyl-accepting transducer" evidence="12">
    <location>
        <begin position="249"/>
        <end position="485"/>
    </location>
</feature>
<dbReference type="CDD" id="cd00130">
    <property type="entry name" value="PAS"/>
    <property type="match status" value="1"/>
</dbReference>
<evidence type="ECO:0000256" key="7">
    <source>
        <dbReference type="ARBA" id="ARBA00022989"/>
    </source>
</evidence>
<keyword evidence="16" id="KW-1185">Reference proteome</keyword>
<evidence type="ECO:0000313" key="15">
    <source>
        <dbReference type="EMBL" id="QXH53251.1"/>
    </source>
</evidence>
<keyword evidence="8" id="KW-0472">Membrane</keyword>
<organism evidence="15 16">
    <name type="scientific">Pseudomonas fakonensis</name>
    <dbReference type="NCBI Taxonomy" id="2842355"/>
    <lineage>
        <taxon>Bacteria</taxon>
        <taxon>Pseudomonadati</taxon>
        <taxon>Pseudomonadota</taxon>
        <taxon>Gammaproteobacteria</taxon>
        <taxon>Pseudomonadales</taxon>
        <taxon>Pseudomonadaceae</taxon>
        <taxon>Pseudomonas</taxon>
    </lineage>
</organism>
<dbReference type="EMBL" id="CP077076">
    <property type="protein sequence ID" value="QXH53251.1"/>
    <property type="molecule type" value="Genomic_DNA"/>
</dbReference>
<keyword evidence="3" id="KW-0488">Methylation</keyword>